<organism evidence="13 14">
    <name type="scientific">Rickenella mellea</name>
    <dbReference type="NCBI Taxonomy" id="50990"/>
    <lineage>
        <taxon>Eukaryota</taxon>
        <taxon>Fungi</taxon>
        <taxon>Dikarya</taxon>
        <taxon>Basidiomycota</taxon>
        <taxon>Agaricomycotina</taxon>
        <taxon>Agaricomycetes</taxon>
        <taxon>Hymenochaetales</taxon>
        <taxon>Rickenellaceae</taxon>
        <taxon>Rickenella</taxon>
    </lineage>
</organism>
<keyword evidence="4" id="KW-0963">Cytoplasm</keyword>
<accession>A0A4Y7QNG1</accession>
<comment type="similarity">
    <text evidence="3">Belongs to the BLM10 family.</text>
</comment>
<sequence length="1996" mass="228204">MSSAATLNMHNREPEPPPQLRVPDDIEHSVDPAIDRLRTYAKSLPYSVEPNSKMQRLLDFYLMRIVQCIKAKDYDPGFMQWDSMLTYWTMLKYPVPKEKRIALVKLYFEICVTPGMPAHVMAVAADGLNMLTRSKRKLSIDDLRLPWKPIYDLISKELFLNRRKFEINQLPAYMGYIADSCRRFFHPAATEAMLETFLPLINGANLDSVLASQYYLVTFLPLSHPQSYLPMLFKLWESINSYMYDERLLYFLAQLAEMHVDPSVSNPERIRELQDDSRSEGEDRPHWKNEDLEQNQQWAGITKDVGIFSEDEWNFIMCKCLASMEIPLADTGSLTTGPSVDNQAGFEVGRLRKSTWRIFSLARIIVYSMAPDGPSPPQSGTATPLSNGRATPRGPQRLGDFIASPLQVNGTSATVTYLAGSKALDSLSRLIISTESFFHPNNSGTWTADLSAFIKYIVYEFNKRWHEEKEPDCKTPTHRRLTSEMKRELVKCLRTVALLAMFSRDPTTVGNIQSCLKSMTVMEPDLILHSVLERAIPSLEALVETQRTTAVIKALGAVALAIVSRKIYYPGAKHLVPILQLLIPGIDLNDPSKTLCTTAFLIEISQFIKFGDLTVSEGHFSDDTMTASPQPGTSDTPSEHLPSVLIDYLPEGIEPGQERQLTEAEEDALLKESTTGFADWISNFIRRVIVLLENLPEESTDGSRAGGETEVQVVDAVAAACSQICIHLSEPLYDLVLKMVFDYASSNVRSNAVRAVHQLVECVANANASKTLAKFMPFCVRNIRAEVENGASSVRTTSTSMPLPSDATLHWNLAILRGAMYNDGTALLKYKTELMTLFRLLRDKTFSKRGFSWSGKLLSSALLTLTHTYPLENKFVNPDEWNSKEFRASHHKHWGKLYRAEDVKMSWHVPNVEELQFALDIFRDMIEPTIVMLEDLLKDGVSRDAIWRNDICRYLTFVRNAFAGTPTLLKEHITPEQLRESCDTSDIMHELPEMIASVEPINSGFALVDPADPRYQYLHSLRQRFGRFLQSASTVLRTLGDENTLDAVHVLIRSVRTYMLEYGDSRDSYFNQSDQYSTEIGLARQYADQKVWPRAIFVRRARRHHAARLRWNSVERLRDELENSLIDEVMEWSMWHYATVRESSQNLLESLCGSFDGIRRRCLPALCTALQPGTDNDRMKGALYTLNNAAFAKYAISEPTLTPDFVQCLFGCQQHEKPSIQDCVATLSENCLGSLSEPTLLVYSIEHISTSRVLSHLENLLPVDLRDDELVHQCTAQRIERVRILDQSLALTISNVTNIARSPNTHWRYSIVAIRILRTLIRRDEPLQASQISYFLDKTHDSHPSMRYYAQRAVMKSMRYIKLRTFCKSPLDLVMEQNHNPLRRRVQIPNRTHEFTAQFLQSFKRPLDIRQTTKQPILQDKSDIGWLVWPEEIDMFLVPASEQSTFQPWESASSEGIVAVREIVTDPGYWQGIAIHFSEENHAEVTTQDNISCVKSIFQLLEDEPFESLRPVLEGLIAHVDQNKQRAAAELLAGVLGASKHWPMTLQSRLWDWFTPLIGKVLGTTVKTDTLMIWSSFLEYMFYCRDPRRVQPLVDYLLETFKSTDYNGESSFDAAKTCSFFRAFYEELSWRFYPWVDDMLSRYWMEISSEHDEVRAYIADALEFSGKIKWRPKPSLPIAEVFVRECRTLPGSYDIMGIRGTYHMPRVLELIEKFETWRDERIPGARAFQSTYDRVGVTICKWLFQSIHDIQATSAFDYILPLMPELFRFSELNDHDDLANRASTLLVRMCGVVPPKELIDPILDAIFLAIKSSPSWKVRLKALPLVQIFYFRQVPLIRQKKVVEILEVICKCLDDEIVEVREMAATTLSGILRLSPRQSVMTLKDRFVRLAHRTKLPSRQSPHYGQSLRKLHAAILGICAIVDSYPYTVERWMPELLTDVLAEHTYDPIPVSTTVRNCASNFKKTHQDTWHEDAQRFNEEQLSALSTLLTGSSYYA</sequence>
<dbReference type="Gene3D" id="1.25.10.10">
    <property type="entry name" value="Leucine-rich Repeat Variant"/>
    <property type="match status" value="1"/>
</dbReference>
<feature type="compositionally biased region" description="Basic and acidic residues" evidence="9">
    <location>
        <begin position="268"/>
        <end position="291"/>
    </location>
</feature>
<dbReference type="STRING" id="50990.A0A4Y7QNG1"/>
<feature type="region of interest" description="Disordered" evidence="9">
    <location>
        <begin position="1"/>
        <end position="24"/>
    </location>
</feature>
<dbReference type="PANTHER" id="PTHR32170">
    <property type="entry name" value="PROTEASOME ACTIVATOR COMPLEX SUBUNIT 4"/>
    <property type="match status" value="1"/>
</dbReference>
<protein>
    <submittedName>
        <fullName evidence="13">ARM repeat-containing protein</fullName>
    </submittedName>
</protein>
<feature type="domain" description="Proteasome activator complex subunit 4-like HEAT repeat-like" evidence="12">
    <location>
        <begin position="1404"/>
        <end position="1615"/>
    </location>
</feature>
<dbReference type="GO" id="GO:0016607">
    <property type="term" value="C:nuclear speck"/>
    <property type="evidence" value="ECO:0007669"/>
    <property type="project" value="UniProtKB-SubCell"/>
</dbReference>
<evidence type="ECO:0000259" key="11">
    <source>
        <dbReference type="Pfam" id="PF16507"/>
    </source>
</evidence>
<evidence type="ECO:0000259" key="12">
    <source>
        <dbReference type="Pfam" id="PF23096"/>
    </source>
</evidence>
<feature type="region of interest" description="Disordered" evidence="9">
    <location>
        <begin position="372"/>
        <end position="396"/>
    </location>
</feature>
<evidence type="ECO:0000256" key="8">
    <source>
        <dbReference type="ARBA" id="ARBA00023242"/>
    </source>
</evidence>
<keyword evidence="6" id="KW-0227">DNA damage</keyword>
<dbReference type="GO" id="GO:0010499">
    <property type="term" value="P:proteasomal ubiquitin-independent protein catabolic process"/>
    <property type="evidence" value="ECO:0007669"/>
    <property type="project" value="TreeGrafter"/>
</dbReference>
<dbReference type="SUPFAM" id="SSF48371">
    <property type="entry name" value="ARM repeat"/>
    <property type="match status" value="2"/>
</dbReference>
<dbReference type="Proteomes" id="UP000294933">
    <property type="component" value="Unassembled WGS sequence"/>
</dbReference>
<reference evidence="13 14" key="1">
    <citation type="submission" date="2018-06" db="EMBL/GenBank/DDBJ databases">
        <title>A transcriptomic atlas of mushroom development highlights an independent origin of complex multicellularity.</title>
        <authorList>
            <consortium name="DOE Joint Genome Institute"/>
            <person name="Krizsan K."/>
            <person name="Almasi E."/>
            <person name="Merenyi Z."/>
            <person name="Sahu N."/>
            <person name="Viragh M."/>
            <person name="Koszo T."/>
            <person name="Mondo S."/>
            <person name="Kiss B."/>
            <person name="Balint B."/>
            <person name="Kues U."/>
            <person name="Barry K."/>
            <person name="Hegedus J.C."/>
            <person name="Henrissat B."/>
            <person name="Johnson J."/>
            <person name="Lipzen A."/>
            <person name="Ohm R."/>
            <person name="Nagy I."/>
            <person name="Pangilinan J."/>
            <person name="Yan J."/>
            <person name="Xiong Y."/>
            <person name="Grigoriev I.V."/>
            <person name="Hibbett D.S."/>
            <person name="Nagy L.G."/>
        </authorList>
    </citation>
    <scope>NUCLEOTIDE SEQUENCE [LARGE SCALE GENOMIC DNA]</scope>
    <source>
        <strain evidence="13 14">SZMC22713</strain>
    </source>
</reference>
<dbReference type="InterPro" id="IPR035309">
    <property type="entry name" value="PSME4"/>
</dbReference>
<keyword evidence="8" id="KW-0539">Nucleus</keyword>
<proteinExistence type="inferred from homology"/>
<dbReference type="GO" id="GO:0005829">
    <property type="term" value="C:cytosol"/>
    <property type="evidence" value="ECO:0007669"/>
    <property type="project" value="TreeGrafter"/>
</dbReference>
<keyword evidence="5" id="KW-0677">Repeat</keyword>
<evidence type="ECO:0000313" key="14">
    <source>
        <dbReference type="Proteomes" id="UP000294933"/>
    </source>
</evidence>
<gene>
    <name evidence="13" type="ORF">BD410DRAFT_760455</name>
</gene>
<evidence type="ECO:0000256" key="9">
    <source>
        <dbReference type="SAM" id="MobiDB-lite"/>
    </source>
</evidence>
<dbReference type="GO" id="GO:0070628">
    <property type="term" value="F:proteasome binding"/>
    <property type="evidence" value="ECO:0007669"/>
    <property type="project" value="InterPro"/>
</dbReference>
<dbReference type="PANTHER" id="PTHR32170:SF3">
    <property type="entry name" value="PROTEASOME ACTIVATOR COMPLEX SUBUNIT 4"/>
    <property type="match status" value="1"/>
</dbReference>
<dbReference type="GO" id="GO:0016504">
    <property type="term" value="F:peptidase activator activity"/>
    <property type="evidence" value="ECO:0007669"/>
    <property type="project" value="InterPro"/>
</dbReference>
<dbReference type="InterPro" id="IPR011989">
    <property type="entry name" value="ARM-like"/>
</dbReference>
<feature type="compositionally biased region" description="Polar residues" evidence="9">
    <location>
        <begin position="378"/>
        <end position="389"/>
    </location>
</feature>
<comment type="subcellular location">
    <subcellularLocation>
        <location evidence="2">Cytoplasm</location>
    </subcellularLocation>
    <subcellularLocation>
        <location evidence="1">Nucleus speckle</location>
    </subcellularLocation>
</comment>
<evidence type="ECO:0000256" key="5">
    <source>
        <dbReference type="ARBA" id="ARBA00022737"/>
    </source>
</evidence>
<dbReference type="InterPro" id="IPR016024">
    <property type="entry name" value="ARM-type_fold"/>
</dbReference>
<dbReference type="OrthoDB" id="17907at2759"/>
<feature type="region of interest" description="Disordered" evidence="9">
    <location>
        <begin position="266"/>
        <end position="293"/>
    </location>
</feature>
<evidence type="ECO:0000313" key="13">
    <source>
        <dbReference type="EMBL" id="TDL28808.1"/>
    </source>
</evidence>
<evidence type="ECO:0000256" key="2">
    <source>
        <dbReference type="ARBA" id="ARBA00004496"/>
    </source>
</evidence>
<dbReference type="VEuPathDB" id="FungiDB:BD410DRAFT_760455"/>
<dbReference type="Pfam" id="PF11919">
    <property type="entry name" value="PSME4_C"/>
    <property type="match status" value="1"/>
</dbReference>
<feature type="domain" description="Proteasome activator Blm10 middle HEAT repeats region" evidence="11">
    <location>
        <begin position="427"/>
        <end position="969"/>
    </location>
</feature>
<evidence type="ECO:0000256" key="4">
    <source>
        <dbReference type="ARBA" id="ARBA00022490"/>
    </source>
</evidence>
<dbReference type="Pfam" id="PF16507">
    <property type="entry name" value="HEAT_PSME4_mid"/>
    <property type="match status" value="1"/>
</dbReference>
<dbReference type="InterPro" id="IPR032430">
    <property type="entry name" value="Blm10_mid"/>
</dbReference>
<keyword evidence="7" id="KW-0234">DNA repair</keyword>
<dbReference type="EMBL" id="ML170157">
    <property type="protein sequence ID" value="TDL28808.1"/>
    <property type="molecule type" value="Genomic_DNA"/>
</dbReference>
<evidence type="ECO:0000256" key="3">
    <source>
        <dbReference type="ARBA" id="ARBA00005739"/>
    </source>
</evidence>
<feature type="domain" description="Proteasome activator complex subunit 4 C-terminal" evidence="10">
    <location>
        <begin position="1909"/>
        <end position="1996"/>
    </location>
</feature>
<dbReference type="GO" id="GO:0006281">
    <property type="term" value="P:DNA repair"/>
    <property type="evidence" value="ECO:0007669"/>
    <property type="project" value="UniProtKB-KW"/>
</dbReference>
<dbReference type="InterPro" id="IPR055455">
    <property type="entry name" value="HEAT_PSME4"/>
</dbReference>
<evidence type="ECO:0000259" key="10">
    <source>
        <dbReference type="Pfam" id="PF11919"/>
    </source>
</evidence>
<keyword evidence="14" id="KW-1185">Reference proteome</keyword>
<dbReference type="Pfam" id="PF23096">
    <property type="entry name" value="HEAT_PSME4"/>
    <property type="match status" value="1"/>
</dbReference>
<evidence type="ECO:0000256" key="1">
    <source>
        <dbReference type="ARBA" id="ARBA00004324"/>
    </source>
</evidence>
<evidence type="ECO:0000256" key="6">
    <source>
        <dbReference type="ARBA" id="ARBA00022763"/>
    </source>
</evidence>
<dbReference type="InterPro" id="IPR021843">
    <property type="entry name" value="PSME4_C"/>
</dbReference>
<name>A0A4Y7QNG1_9AGAM</name>
<evidence type="ECO:0000256" key="7">
    <source>
        <dbReference type="ARBA" id="ARBA00023204"/>
    </source>
</evidence>